<dbReference type="EMBL" id="NIVC01001048">
    <property type="protein sequence ID" value="PAA72987.1"/>
    <property type="molecule type" value="Genomic_DNA"/>
</dbReference>
<dbReference type="InterPro" id="IPR001163">
    <property type="entry name" value="Sm_dom_euk/arc"/>
</dbReference>
<comment type="caution">
    <text evidence="4">The sequence shown here is derived from an EMBL/GenBank/DDBJ whole genome shotgun (WGS) entry which is preliminary data.</text>
</comment>
<dbReference type="STRING" id="282301.A0A267FIL9"/>
<dbReference type="SUPFAM" id="SSF50182">
    <property type="entry name" value="Sm-like ribonucleoproteins"/>
    <property type="match status" value="1"/>
</dbReference>
<evidence type="ECO:0000256" key="2">
    <source>
        <dbReference type="SAM" id="MobiDB-lite"/>
    </source>
</evidence>
<dbReference type="PANTHER" id="PTHR10701:SF5">
    <property type="entry name" value="N-ALPHA-ACETYLTRANSFERASE 38, NATC AUXILIARY SUBUNIT"/>
    <property type="match status" value="1"/>
</dbReference>
<dbReference type="OrthoDB" id="368909at2759"/>
<dbReference type="InterPro" id="IPR034110">
    <property type="entry name" value="LSMD1_Sm"/>
</dbReference>
<dbReference type="PANTHER" id="PTHR10701">
    <property type="entry name" value="SMALL NUCLEAR RIBONUCLEOPROTEIN-ASSOCIATED PROTEIN B AND N"/>
    <property type="match status" value="1"/>
</dbReference>
<reference evidence="4 5" key="1">
    <citation type="submission" date="2017-06" db="EMBL/GenBank/DDBJ databases">
        <title>A platform for efficient transgenesis in Macrostomum lignano, a flatworm model organism for stem cell research.</title>
        <authorList>
            <person name="Berezikov E."/>
        </authorList>
    </citation>
    <scope>NUCLEOTIDE SEQUENCE [LARGE SCALE GENOMIC DNA]</scope>
    <source>
        <strain evidence="4">DV1</strain>
        <tissue evidence="4">Whole organism</tissue>
    </source>
</reference>
<feature type="region of interest" description="Disordered" evidence="2">
    <location>
        <begin position="118"/>
        <end position="137"/>
    </location>
</feature>
<evidence type="ECO:0000259" key="3">
    <source>
        <dbReference type="SMART" id="SM00651"/>
    </source>
</evidence>
<dbReference type="AlphaFoldDB" id="A0A267FIL9"/>
<sequence>AAGCADGADAVAASIDSLSLSEGHQQAQAECSPERMAALKFLTECLGRLLRCTMIDGRVLVGTFACTDRDSNIILAGCLEYQSLADCLADPRDCRSLGLAMIPGNKLVKMELESFGQQQNDVSDGLRSDGSPETPAS</sequence>
<dbReference type="Proteomes" id="UP000215902">
    <property type="component" value="Unassembled WGS sequence"/>
</dbReference>
<accession>A0A267FIL9</accession>
<feature type="non-terminal residue" evidence="4">
    <location>
        <position position="1"/>
    </location>
</feature>
<feature type="domain" description="Sm" evidence="3">
    <location>
        <begin position="40"/>
        <end position="112"/>
    </location>
</feature>
<dbReference type="GO" id="GO:0031417">
    <property type="term" value="C:NatC complex"/>
    <property type="evidence" value="ECO:0007669"/>
    <property type="project" value="InterPro"/>
</dbReference>
<dbReference type="InterPro" id="IPR010920">
    <property type="entry name" value="LSM_dom_sf"/>
</dbReference>
<dbReference type="Gene3D" id="2.30.30.100">
    <property type="match status" value="1"/>
</dbReference>
<evidence type="ECO:0000313" key="5">
    <source>
        <dbReference type="Proteomes" id="UP000215902"/>
    </source>
</evidence>
<name>A0A267FIL9_9PLAT</name>
<dbReference type="SMART" id="SM00651">
    <property type="entry name" value="Sm"/>
    <property type="match status" value="1"/>
</dbReference>
<evidence type="ECO:0000256" key="1">
    <source>
        <dbReference type="ARBA" id="ARBA00006850"/>
    </source>
</evidence>
<dbReference type="Pfam" id="PF01423">
    <property type="entry name" value="LSM"/>
    <property type="match status" value="1"/>
</dbReference>
<comment type="similarity">
    <text evidence="1">Belongs to the snRNP Sm proteins family.</text>
</comment>
<protein>
    <recommendedName>
        <fullName evidence="3">Sm domain-containing protein</fullName>
    </recommendedName>
</protein>
<evidence type="ECO:0000313" key="4">
    <source>
        <dbReference type="EMBL" id="PAA72987.1"/>
    </source>
</evidence>
<organism evidence="4 5">
    <name type="scientific">Macrostomum lignano</name>
    <dbReference type="NCBI Taxonomy" id="282301"/>
    <lineage>
        <taxon>Eukaryota</taxon>
        <taxon>Metazoa</taxon>
        <taxon>Spiralia</taxon>
        <taxon>Lophotrochozoa</taxon>
        <taxon>Platyhelminthes</taxon>
        <taxon>Rhabditophora</taxon>
        <taxon>Macrostomorpha</taxon>
        <taxon>Macrostomida</taxon>
        <taxon>Macrostomidae</taxon>
        <taxon>Macrostomum</taxon>
    </lineage>
</organism>
<dbReference type="CDD" id="cd06168">
    <property type="entry name" value="LSMD1"/>
    <property type="match status" value="1"/>
</dbReference>
<proteinExistence type="inferred from homology"/>
<dbReference type="InterPro" id="IPR050914">
    <property type="entry name" value="snRNP_SmB/NAA38-like"/>
</dbReference>
<keyword evidence="5" id="KW-1185">Reference proteome</keyword>
<gene>
    <name evidence="4" type="ORF">BOX15_Mlig029748g1</name>
</gene>